<dbReference type="AlphaFoldDB" id="A0A8J2YT13"/>
<name>A0A8J2YT13_9PROT</name>
<dbReference type="Gene3D" id="2.30.30.220">
    <property type="entry name" value="SspB-like"/>
    <property type="match status" value="1"/>
</dbReference>
<evidence type="ECO:0000313" key="3">
    <source>
        <dbReference type="Proteomes" id="UP000646365"/>
    </source>
</evidence>
<dbReference type="InterPro" id="IPR007481">
    <property type="entry name" value="SspB"/>
</dbReference>
<dbReference type="InterPro" id="IPR036760">
    <property type="entry name" value="SspB-like_sf"/>
</dbReference>
<protein>
    <recommendedName>
        <fullName evidence="4">Stringent starvation protein B</fullName>
    </recommendedName>
</protein>
<reference evidence="2" key="2">
    <citation type="submission" date="2020-09" db="EMBL/GenBank/DDBJ databases">
        <authorList>
            <person name="Sun Q."/>
            <person name="Zhou Y."/>
        </authorList>
    </citation>
    <scope>NUCLEOTIDE SEQUENCE</scope>
    <source>
        <strain evidence="2">CGMCC 1.15725</strain>
    </source>
</reference>
<dbReference type="Proteomes" id="UP000646365">
    <property type="component" value="Unassembled WGS sequence"/>
</dbReference>
<sequence>MAKPTLRYDKMVENALRSVVRDALTLTAEHGLPGAHHFYITFRTGHPGVEIPDYLAAQYPHEMTIVLEHQFWGLEVDDRQFSVTLSFRNQAERLVVPLAAVTAFADPSVKFGLEFRSEPDTAEAAPPAPAPKLAAEKPPAPTSDDEQAAPSADKSGEVVKLDAFRKK</sequence>
<organism evidence="2 3">
    <name type="scientific">Aliidongia dinghuensis</name>
    <dbReference type="NCBI Taxonomy" id="1867774"/>
    <lineage>
        <taxon>Bacteria</taxon>
        <taxon>Pseudomonadati</taxon>
        <taxon>Pseudomonadota</taxon>
        <taxon>Alphaproteobacteria</taxon>
        <taxon>Rhodospirillales</taxon>
        <taxon>Dongiaceae</taxon>
        <taxon>Aliidongia</taxon>
    </lineage>
</organism>
<dbReference type="SUPFAM" id="SSF101738">
    <property type="entry name" value="SspB-like"/>
    <property type="match status" value="1"/>
</dbReference>
<dbReference type="EMBL" id="BMJQ01000005">
    <property type="protein sequence ID" value="GGF17653.1"/>
    <property type="molecule type" value="Genomic_DNA"/>
</dbReference>
<evidence type="ECO:0008006" key="4">
    <source>
        <dbReference type="Google" id="ProtNLM"/>
    </source>
</evidence>
<dbReference type="RefSeq" id="WP_189045990.1">
    <property type="nucleotide sequence ID" value="NZ_BMJQ01000005.1"/>
</dbReference>
<gene>
    <name evidence="2" type="ORF">GCM10011611_24400</name>
</gene>
<feature type="compositionally biased region" description="Basic and acidic residues" evidence="1">
    <location>
        <begin position="154"/>
        <end position="167"/>
    </location>
</feature>
<keyword evidence="3" id="KW-1185">Reference proteome</keyword>
<accession>A0A8J2YT13</accession>
<feature type="region of interest" description="Disordered" evidence="1">
    <location>
        <begin position="116"/>
        <end position="167"/>
    </location>
</feature>
<dbReference type="Pfam" id="PF04386">
    <property type="entry name" value="SspB"/>
    <property type="match status" value="1"/>
</dbReference>
<proteinExistence type="predicted"/>
<comment type="caution">
    <text evidence="2">The sequence shown here is derived from an EMBL/GenBank/DDBJ whole genome shotgun (WGS) entry which is preliminary data.</text>
</comment>
<evidence type="ECO:0000256" key="1">
    <source>
        <dbReference type="SAM" id="MobiDB-lite"/>
    </source>
</evidence>
<evidence type="ECO:0000313" key="2">
    <source>
        <dbReference type="EMBL" id="GGF17653.1"/>
    </source>
</evidence>
<reference evidence="2" key="1">
    <citation type="journal article" date="2014" name="Int. J. Syst. Evol. Microbiol.">
        <title>Complete genome sequence of Corynebacterium casei LMG S-19264T (=DSM 44701T), isolated from a smear-ripened cheese.</title>
        <authorList>
            <consortium name="US DOE Joint Genome Institute (JGI-PGF)"/>
            <person name="Walter F."/>
            <person name="Albersmeier A."/>
            <person name="Kalinowski J."/>
            <person name="Ruckert C."/>
        </authorList>
    </citation>
    <scope>NUCLEOTIDE SEQUENCE</scope>
    <source>
        <strain evidence="2">CGMCC 1.15725</strain>
    </source>
</reference>